<evidence type="ECO:0000256" key="2">
    <source>
        <dbReference type="ARBA" id="ARBA00008335"/>
    </source>
</evidence>
<dbReference type="PANTHER" id="PTHR23501">
    <property type="entry name" value="MAJOR FACILITATOR SUPERFAMILY"/>
    <property type="match status" value="1"/>
</dbReference>
<dbReference type="InterPro" id="IPR011701">
    <property type="entry name" value="MFS"/>
</dbReference>
<proteinExistence type="inferred from homology"/>
<feature type="transmembrane region" description="Helical" evidence="8">
    <location>
        <begin position="446"/>
        <end position="467"/>
    </location>
</feature>
<dbReference type="FunFam" id="1.20.1250.20:FF:000284">
    <property type="entry name" value="Siderophore iron transporter mirB"/>
    <property type="match status" value="1"/>
</dbReference>
<feature type="transmembrane region" description="Helical" evidence="8">
    <location>
        <begin position="110"/>
        <end position="130"/>
    </location>
</feature>
<feature type="transmembrane region" description="Helical" evidence="8">
    <location>
        <begin position="276"/>
        <end position="300"/>
    </location>
</feature>
<feature type="compositionally biased region" description="Basic and acidic residues" evidence="7">
    <location>
        <begin position="14"/>
        <end position="34"/>
    </location>
</feature>
<evidence type="ECO:0000313" key="10">
    <source>
        <dbReference type="Proteomes" id="UP001194746"/>
    </source>
</evidence>
<evidence type="ECO:0000256" key="3">
    <source>
        <dbReference type="ARBA" id="ARBA00022448"/>
    </source>
</evidence>
<dbReference type="EMBL" id="VCAU01000093">
    <property type="protein sequence ID" value="KAF9885567.1"/>
    <property type="molecule type" value="Genomic_DNA"/>
</dbReference>
<name>A0AAD4GQJ6_ASPNN</name>
<evidence type="ECO:0000256" key="6">
    <source>
        <dbReference type="ARBA" id="ARBA00023136"/>
    </source>
</evidence>
<reference evidence="9" key="1">
    <citation type="journal article" date="2019" name="Beilstein J. Org. Chem.">
        <title>Nanangenines: drimane sesquiterpenoids as the dominant metabolite cohort of a novel Australian fungus, Aspergillus nanangensis.</title>
        <authorList>
            <person name="Lacey H.J."/>
            <person name="Gilchrist C.L.M."/>
            <person name="Crombie A."/>
            <person name="Kalaitzis J.A."/>
            <person name="Vuong D."/>
            <person name="Rutledge P.J."/>
            <person name="Turner P."/>
            <person name="Pitt J.I."/>
            <person name="Lacey E."/>
            <person name="Chooi Y.H."/>
            <person name="Piggott A.M."/>
        </authorList>
    </citation>
    <scope>NUCLEOTIDE SEQUENCE</scope>
    <source>
        <strain evidence="9">MST-FP2251</strain>
    </source>
</reference>
<reference evidence="9" key="2">
    <citation type="submission" date="2020-02" db="EMBL/GenBank/DDBJ databases">
        <authorList>
            <person name="Gilchrist C.L.M."/>
            <person name="Chooi Y.-H."/>
        </authorList>
    </citation>
    <scope>NUCLEOTIDE SEQUENCE</scope>
    <source>
        <strain evidence="9">MST-FP2251</strain>
    </source>
</reference>
<dbReference type="InterPro" id="IPR036259">
    <property type="entry name" value="MFS_trans_sf"/>
</dbReference>
<comment type="subcellular location">
    <subcellularLocation>
        <location evidence="1">Membrane</location>
        <topology evidence="1">Multi-pass membrane protein</topology>
    </subcellularLocation>
</comment>
<accession>A0AAD4GQJ6</accession>
<keyword evidence="5 8" id="KW-1133">Transmembrane helix</keyword>
<keyword evidence="3" id="KW-0813">Transport</keyword>
<comment type="similarity">
    <text evidence="2">Belongs to the major facilitator superfamily.</text>
</comment>
<dbReference type="GO" id="GO:0005886">
    <property type="term" value="C:plasma membrane"/>
    <property type="evidence" value="ECO:0007669"/>
    <property type="project" value="TreeGrafter"/>
</dbReference>
<evidence type="ECO:0000256" key="8">
    <source>
        <dbReference type="SAM" id="Phobius"/>
    </source>
</evidence>
<evidence type="ECO:0000256" key="5">
    <source>
        <dbReference type="ARBA" id="ARBA00022989"/>
    </source>
</evidence>
<feature type="transmembrane region" description="Helical" evidence="8">
    <location>
        <begin position="198"/>
        <end position="218"/>
    </location>
</feature>
<feature type="transmembrane region" description="Helical" evidence="8">
    <location>
        <begin position="171"/>
        <end position="189"/>
    </location>
</feature>
<feature type="transmembrane region" description="Helical" evidence="8">
    <location>
        <begin position="75"/>
        <end position="98"/>
    </location>
</feature>
<comment type="caution">
    <text evidence="9">The sequence shown here is derived from an EMBL/GenBank/DDBJ whole genome shotgun (WGS) entry which is preliminary data.</text>
</comment>
<keyword evidence="6 8" id="KW-0472">Membrane</keyword>
<dbReference type="Pfam" id="PF07690">
    <property type="entry name" value="MFS_1"/>
    <property type="match status" value="1"/>
</dbReference>
<gene>
    <name evidence="9" type="ORF">FE257_012773</name>
</gene>
<feature type="transmembrane region" description="Helical" evidence="8">
    <location>
        <begin position="142"/>
        <end position="165"/>
    </location>
</feature>
<feature type="transmembrane region" description="Helical" evidence="8">
    <location>
        <begin position="420"/>
        <end position="440"/>
    </location>
</feature>
<sequence length="595" mass="66377">MRFRFPHLKPDEVPVHEDVHVSDNEASRAEHGEKTGYTNEHSSEDDASDVVNPEYQHGVQSAQAMTQVWTTKHLVAAYVVIWIIHFIMAFASGVISTLTPYVTSAFAQHSLTATTTILSSLIAGLVKLPYAKLIDIWGRPQGFALMVGCMTLGLIMMAACNGVQLYCAAQVFYQIGFNGISFTMTIFIADTSALKRRAFWIGFVSSPYIATVWAYGPATSRIMETIGMRWGFGIWAIVMPVVSAPLFWLFWYNQRKADKMGLIPHKQSNRTFAQSVWYYIIEFDVAGILILATGLALFLLSFSLYANQPGTWRSPLIICFLIFGGLLIIAFGFYEAYLAPVTFIPWALLKDRTVFFTYTMAASLYIAWYMWDSYFYSLLIVVFRQSVTNATYLTNIYTIGSSFWSVVLGILIIYWGRLKWYAFGFGVPITILGVGLMIHFREAGVNIGYIVMCLIFIAFGGGTLVICEQMTVMAVSSQQHIPAVLAMEAMITSIGSSVGSTIASAMWQGIFPKKLAEYLPADAMPDLTKIYGSLVVQSSYADGSEARIAIDRSYSETQRLMLIAATCLYLITWASVAMWRDINVKGMKQVKGRVL</sequence>
<dbReference type="GO" id="GO:0022857">
    <property type="term" value="F:transmembrane transporter activity"/>
    <property type="evidence" value="ECO:0007669"/>
    <property type="project" value="InterPro"/>
</dbReference>
<dbReference type="PANTHER" id="PTHR23501:SF3">
    <property type="entry name" value="MAJOR FACILITATOR SUPERFAMILY (MFS) PROFILE DOMAIN-CONTAINING PROTEIN"/>
    <property type="match status" value="1"/>
</dbReference>
<evidence type="ECO:0000256" key="1">
    <source>
        <dbReference type="ARBA" id="ARBA00004141"/>
    </source>
</evidence>
<keyword evidence="10" id="KW-1185">Reference proteome</keyword>
<evidence type="ECO:0000256" key="4">
    <source>
        <dbReference type="ARBA" id="ARBA00022692"/>
    </source>
</evidence>
<organism evidence="9 10">
    <name type="scientific">Aspergillus nanangensis</name>
    <dbReference type="NCBI Taxonomy" id="2582783"/>
    <lineage>
        <taxon>Eukaryota</taxon>
        <taxon>Fungi</taxon>
        <taxon>Dikarya</taxon>
        <taxon>Ascomycota</taxon>
        <taxon>Pezizomycotina</taxon>
        <taxon>Eurotiomycetes</taxon>
        <taxon>Eurotiomycetidae</taxon>
        <taxon>Eurotiales</taxon>
        <taxon>Aspergillaceae</taxon>
        <taxon>Aspergillus</taxon>
        <taxon>Aspergillus subgen. Circumdati</taxon>
    </lineage>
</organism>
<feature type="transmembrane region" description="Helical" evidence="8">
    <location>
        <begin position="354"/>
        <end position="371"/>
    </location>
</feature>
<evidence type="ECO:0000256" key="7">
    <source>
        <dbReference type="SAM" id="MobiDB-lite"/>
    </source>
</evidence>
<protein>
    <recommendedName>
        <fullName evidence="11">Major facilitator superfamily (MFS) profile domain-containing protein</fullName>
    </recommendedName>
</protein>
<feature type="transmembrane region" description="Helical" evidence="8">
    <location>
        <begin position="560"/>
        <end position="579"/>
    </location>
</feature>
<feature type="transmembrane region" description="Helical" evidence="8">
    <location>
        <begin position="230"/>
        <end position="252"/>
    </location>
</feature>
<dbReference type="Gene3D" id="1.20.1250.20">
    <property type="entry name" value="MFS general substrate transporter like domains"/>
    <property type="match status" value="2"/>
</dbReference>
<dbReference type="AlphaFoldDB" id="A0AAD4GQJ6"/>
<evidence type="ECO:0000313" key="9">
    <source>
        <dbReference type="EMBL" id="KAF9885567.1"/>
    </source>
</evidence>
<feature type="transmembrane region" description="Helical" evidence="8">
    <location>
        <begin position="312"/>
        <end position="334"/>
    </location>
</feature>
<evidence type="ECO:0008006" key="11">
    <source>
        <dbReference type="Google" id="ProtNLM"/>
    </source>
</evidence>
<feature type="transmembrane region" description="Helical" evidence="8">
    <location>
        <begin position="391"/>
        <end position="413"/>
    </location>
</feature>
<keyword evidence="4 8" id="KW-0812">Transmembrane</keyword>
<dbReference type="Proteomes" id="UP001194746">
    <property type="component" value="Unassembled WGS sequence"/>
</dbReference>
<feature type="region of interest" description="Disordered" evidence="7">
    <location>
        <begin position="14"/>
        <end position="50"/>
    </location>
</feature>
<dbReference type="SUPFAM" id="SSF103473">
    <property type="entry name" value="MFS general substrate transporter"/>
    <property type="match status" value="2"/>
</dbReference>